<evidence type="ECO:0000313" key="3">
    <source>
        <dbReference type="EMBL" id="CAG9310367.1"/>
    </source>
</evidence>
<feature type="signal peptide" evidence="2">
    <location>
        <begin position="1"/>
        <end position="21"/>
    </location>
</feature>
<evidence type="ECO:0000256" key="2">
    <source>
        <dbReference type="SAM" id="SignalP"/>
    </source>
</evidence>
<organism evidence="3 4">
    <name type="scientific">Blepharisma stoltei</name>
    <dbReference type="NCBI Taxonomy" id="1481888"/>
    <lineage>
        <taxon>Eukaryota</taxon>
        <taxon>Sar</taxon>
        <taxon>Alveolata</taxon>
        <taxon>Ciliophora</taxon>
        <taxon>Postciliodesmatophora</taxon>
        <taxon>Heterotrichea</taxon>
        <taxon>Heterotrichida</taxon>
        <taxon>Blepharismidae</taxon>
        <taxon>Blepharisma</taxon>
    </lineage>
</organism>
<name>A0AAU9I7W1_9CILI</name>
<protein>
    <submittedName>
        <fullName evidence="3">Uncharacterized protein</fullName>
    </submittedName>
</protein>
<feature type="chain" id="PRO_5043998165" evidence="2">
    <location>
        <begin position="22"/>
        <end position="70"/>
    </location>
</feature>
<dbReference type="EMBL" id="CAJZBQ010000002">
    <property type="protein sequence ID" value="CAG9310367.1"/>
    <property type="molecule type" value="Genomic_DNA"/>
</dbReference>
<dbReference type="Proteomes" id="UP001162131">
    <property type="component" value="Unassembled WGS sequence"/>
</dbReference>
<keyword evidence="1" id="KW-1133">Transmembrane helix</keyword>
<evidence type="ECO:0000256" key="1">
    <source>
        <dbReference type="SAM" id="Phobius"/>
    </source>
</evidence>
<keyword evidence="1" id="KW-0812">Transmembrane</keyword>
<dbReference type="AlphaFoldDB" id="A0AAU9I7W1"/>
<proteinExistence type="predicted"/>
<keyword evidence="1" id="KW-0472">Membrane</keyword>
<sequence>MSSLKSLTLILFLAYINRAEAYTNAELGVFLGFVFAILLTIAIILFCIMRKKFGVPQKKPEMLISLEEKD</sequence>
<keyword evidence="4" id="KW-1185">Reference proteome</keyword>
<reference evidence="3" key="1">
    <citation type="submission" date="2021-09" db="EMBL/GenBank/DDBJ databases">
        <authorList>
            <consortium name="AG Swart"/>
            <person name="Singh M."/>
            <person name="Singh A."/>
            <person name="Seah K."/>
            <person name="Emmerich C."/>
        </authorList>
    </citation>
    <scope>NUCLEOTIDE SEQUENCE</scope>
    <source>
        <strain evidence="3">ATCC30299</strain>
    </source>
</reference>
<gene>
    <name evidence="3" type="ORF">BSTOLATCC_MIC1218</name>
</gene>
<evidence type="ECO:0000313" key="4">
    <source>
        <dbReference type="Proteomes" id="UP001162131"/>
    </source>
</evidence>
<comment type="caution">
    <text evidence="3">The sequence shown here is derived from an EMBL/GenBank/DDBJ whole genome shotgun (WGS) entry which is preliminary data.</text>
</comment>
<accession>A0AAU9I7W1</accession>
<keyword evidence="2" id="KW-0732">Signal</keyword>
<feature type="transmembrane region" description="Helical" evidence="1">
    <location>
        <begin position="31"/>
        <end position="49"/>
    </location>
</feature>